<evidence type="ECO:0000313" key="3">
    <source>
        <dbReference type="EMBL" id="GGO72970.1"/>
    </source>
</evidence>
<dbReference type="SUPFAM" id="SSF53448">
    <property type="entry name" value="Nucleotide-diphospho-sugar transferases"/>
    <property type="match status" value="1"/>
</dbReference>
<name>A0A917Z291_9ALTE</name>
<dbReference type="AlphaFoldDB" id="A0A917Z291"/>
<proteinExistence type="predicted"/>
<dbReference type="RefSeq" id="WP_188697562.1">
    <property type="nucleotide sequence ID" value="NZ_BMLS01000006.1"/>
</dbReference>
<dbReference type="Pfam" id="PF12804">
    <property type="entry name" value="NTP_transf_3"/>
    <property type="match status" value="1"/>
</dbReference>
<gene>
    <name evidence="3" type="ORF">GCM10010982_32400</name>
</gene>
<evidence type="ECO:0000256" key="1">
    <source>
        <dbReference type="ARBA" id="ARBA00022842"/>
    </source>
</evidence>
<dbReference type="GO" id="GO:0016779">
    <property type="term" value="F:nucleotidyltransferase activity"/>
    <property type="evidence" value="ECO:0007669"/>
    <property type="project" value="UniProtKB-ARBA"/>
</dbReference>
<dbReference type="InterPro" id="IPR025877">
    <property type="entry name" value="MobA-like_NTP_Trfase"/>
</dbReference>
<dbReference type="InterPro" id="IPR029044">
    <property type="entry name" value="Nucleotide-diphossugar_trans"/>
</dbReference>
<organism evidence="3 4">
    <name type="scientific">Bowmanella pacifica</name>
    <dbReference type="NCBI Taxonomy" id="502051"/>
    <lineage>
        <taxon>Bacteria</taxon>
        <taxon>Pseudomonadati</taxon>
        <taxon>Pseudomonadota</taxon>
        <taxon>Gammaproteobacteria</taxon>
        <taxon>Alteromonadales</taxon>
        <taxon>Alteromonadaceae</taxon>
        <taxon>Bowmanella</taxon>
    </lineage>
</organism>
<reference evidence="3" key="2">
    <citation type="submission" date="2020-09" db="EMBL/GenBank/DDBJ databases">
        <authorList>
            <person name="Sun Q."/>
            <person name="Zhou Y."/>
        </authorList>
    </citation>
    <scope>NUCLEOTIDE SEQUENCE</scope>
    <source>
        <strain evidence="3">CGMCC 1.7086</strain>
    </source>
</reference>
<dbReference type="EMBL" id="BMLS01000006">
    <property type="protein sequence ID" value="GGO72970.1"/>
    <property type="molecule type" value="Genomic_DNA"/>
</dbReference>
<dbReference type="PANTHER" id="PTHR43777:SF1">
    <property type="entry name" value="MOLYBDENUM COFACTOR CYTIDYLYLTRANSFERASE"/>
    <property type="match status" value="1"/>
</dbReference>
<dbReference type="Proteomes" id="UP000606935">
    <property type="component" value="Unassembled WGS sequence"/>
</dbReference>
<keyword evidence="4" id="KW-1185">Reference proteome</keyword>
<comment type="caution">
    <text evidence="3">The sequence shown here is derived from an EMBL/GenBank/DDBJ whole genome shotgun (WGS) entry which is preliminary data.</text>
</comment>
<dbReference type="Gene3D" id="3.90.550.10">
    <property type="entry name" value="Spore Coat Polysaccharide Biosynthesis Protein SpsA, Chain A"/>
    <property type="match status" value="1"/>
</dbReference>
<reference evidence="3" key="1">
    <citation type="journal article" date="2014" name="Int. J. Syst. Evol. Microbiol.">
        <title>Complete genome sequence of Corynebacterium casei LMG S-19264T (=DSM 44701T), isolated from a smear-ripened cheese.</title>
        <authorList>
            <consortium name="US DOE Joint Genome Institute (JGI-PGF)"/>
            <person name="Walter F."/>
            <person name="Albersmeier A."/>
            <person name="Kalinowski J."/>
            <person name="Ruckert C."/>
        </authorList>
    </citation>
    <scope>NUCLEOTIDE SEQUENCE</scope>
    <source>
        <strain evidence="3">CGMCC 1.7086</strain>
    </source>
</reference>
<keyword evidence="1" id="KW-0460">Magnesium</keyword>
<protein>
    <submittedName>
        <fullName evidence="3">4-diphosphocytidyl-2C-methyl-D-erythritol synthase</fullName>
    </submittedName>
</protein>
<sequence length="196" mass="21137">MKLAVVILAAGSASRFGGVKQLARLAGQPMLVHCLHAYARLGQMQSLVVLGANADKIEPVLPDWTDMVVNPNWRQGMGSSLSSAVGWLHSEVTHLLVGLGDQPDIQAEQLNALIAQACLHPNKRIAAAYGDGPGVPAIFPQQDFGLLAKLEGDRGAKPLLLAEPHRLVTLELQEASYDIDTQDELKQWQQARGTRP</sequence>
<feature type="domain" description="MobA-like NTP transferase" evidence="2">
    <location>
        <begin position="5"/>
        <end position="161"/>
    </location>
</feature>
<dbReference type="CDD" id="cd04182">
    <property type="entry name" value="GT_2_like_f"/>
    <property type="match status" value="1"/>
</dbReference>
<evidence type="ECO:0000313" key="4">
    <source>
        <dbReference type="Proteomes" id="UP000606935"/>
    </source>
</evidence>
<dbReference type="PANTHER" id="PTHR43777">
    <property type="entry name" value="MOLYBDENUM COFACTOR CYTIDYLYLTRANSFERASE"/>
    <property type="match status" value="1"/>
</dbReference>
<evidence type="ECO:0000259" key="2">
    <source>
        <dbReference type="Pfam" id="PF12804"/>
    </source>
</evidence>
<accession>A0A917Z291</accession>